<evidence type="ECO:0000256" key="4">
    <source>
        <dbReference type="ARBA" id="ARBA00022833"/>
    </source>
</evidence>
<dbReference type="AlphaFoldDB" id="A0A3D8MBI4"/>
<dbReference type="OrthoDB" id="9782876at2"/>
<keyword evidence="3" id="KW-0378">Hydrolase</keyword>
<keyword evidence="4" id="KW-0862">Zinc</keyword>
<dbReference type="PANTHER" id="PTHR15162">
    <property type="entry name" value="ASPARTOACYLASE"/>
    <property type="match status" value="1"/>
</dbReference>
<dbReference type="InterPro" id="IPR055438">
    <property type="entry name" value="AstE_AspA_cat"/>
</dbReference>
<evidence type="ECO:0000259" key="5">
    <source>
        <dbReference type="Pfam" id="PF24827"/>
    </source>
</evidence>
<organism evidence="6 7">
    <name type="scientific">Alteromonas aestuariivivens</name>
    <dbReference type="NCBI Taxonomy" id="1938339"/>
    <lineage>
        <taxon>Bacteria</taxon>
        <taxon>Pseudomonadati</taxon>
        <taxon>Pseudomonadota</taxon>
        <taxon>Gammaproteobacteria</taxon>
        <taxon>Alteromonadales</taxon>
        <taxon>Alteromonadaceae</taxon>
        <taxon>Alteromonas/Salinimonas group</taxon>
        <taxon>Alteromonas</taxon>
    </lineage>
</organism>
<dbReference type="EMBL" id="QRHA01000003">
    <property type="protein sequence ID" value="RDV27349.1"/>
    <property type="molecule type" value="Genomic_DNA"/>
</dbReference>
<dbReference type="Gene3D" id="3.40.630.10">
    <property type="entry name" value="Zn peptidases"/>
    <property type="match status" value="1"/>
</dbReference>
<comment type="caution">
    <text evidence="6">The sequence shown here is derived from an EMBL/GenBank/DDBJ whole genome shotgun (WGS) entry which is preliminary data.</text>
</comment>
<dbReference type="GO" id="GO:0016788">
    <property type="term" value="F:hydrolase activity, acting on ester bonds"/>
    <property type="evidence" value="ECO:0007669"/>
    <property type="project" value="InterPro"/>
</dbReference>
<sequence>MGAAVAVNTFLEQPRHIKFKPGQPVEPDPLRFLHQLEGFTVVDISGRDTGRWRVITTLIHGNEPSGFLALHRWLKTGCVPSTNVRLIFCNVEGALAEPLFSQRFVNDDADLNRYFDTADERNPVARRAGQIKELITKLAPEWCLDMHNTSGSSPSFAVSVHQRHSVHQLAAYFTRHLIVTDTRVGALMELAVEFPVVTIECGGAHQEHAHQLAFDGISRLLDENALAEVSNADLYVYRNPYRVELQREYSADFENFQLITADFTLRRDVESLNSGAVTAGEFIGWFSGAGMPFRVNDANGNDRSGQLFYREGNRVFCNVSMQIFMATTNREIATRDCLFYCAPL</sequence>
<reference evidence="7" key="1">
    <citation type="submission" date="2018-08" db="EMBL/GenBank/DDBJ databases">
        <authorList>
            <person name="Zhang J."/>
            <person name="Du Z.-J."/>
        </authorList>
    </citation>
    <scope>NUCLEOTIDE SEQUENCE [LARGE SCALE GENOMIC DNA]</scope>
    <source>
        <strain evidence="7">KCTC 52655</strain>
    </source>
</reference>
<comment type="cofactor">
    <cofactor evidence="1">
        <name>Zn(2+)</name>
        <dbReference type="ChEBI" id="CHEBI:29105"/>
    </cofactor>
</comment>
<dbReference type="GO" id="GO:0005829">
    <property type="term" value="C:cytosol"/>
    <property type="evidence" value="ECO:0007669"/>
    <property type="project" value="TreeGrafter"/>
</dbReference>
<dbReference type="Pfam" id="PF24827">
    <property type="entry name" value="AstE_AspA_cat"/>
    <property type="match status" value="1"/>
</dbReference>
<dbReference type="Proteomes" id="UP000256561">
    <property type="component" value="Unassembled WGS sequence"/>
</dbReference>
<evidence type="ECO:0000256" key="1">
    <source>
        <dbReference type="ARBA" id="ARBA00001947"/>
    </source>
</evidence>
<dbReference type="PANTHER" id="PTHR15162:SF7">
    <property type="entry name" value="SUCCINYLGLUTAMATE DESUCCINYLASE"/>
    <property type="match status" value="1"/>
</dbReference>
<dbReference type="InterPro" id="IPR050178">
    <property type="entry name" value="AspA/AstE_fam"/>
</dbReference>
<protein>
    <recommendedName>
        <fullName evidence="5">Succinylglutamate desuccinylase/Aspartoacylase catalytic domain-containing protein</fullName>
    </recommendedName>
</protein>
<evidence type="ECO:0000313" key="7">
    <source>
        <dbReference type="Proteomes" id="UP000256561"/>
    </source>
</evidence>
<feature type="domain" description="Succinylglutamate desuccinylase/Aspartoacylase catalytic" evidence="5">
    <location>
        <begin position="55"/>
        <end position="205"/>
    </location>
</feature>
<keyword evidence="7" id="KW-1185">Reference proteome</keyword>
<accession>A0A3D8MBI4</accession>
<keyword evidence="2" id="KW-0479">Metal-binding</keyword>
<evidence type="ECO:0000313" key="6">
    <source>
        <dbReference type="EMBL" id="RDV27349.1"/>
    </source>
</evidence>
<evidence type="ECO:0000256" key="2">
    <source>
        <dbReference type="ARBA" id="ARBA00022723"/>
    </source>
</evidence>
<gene>
    <name evidence="6" type="ORF">DXV75_04745</name>
</gene>
<dbReference type="GO" id="GO:0046872">
    <property type="term" value="F:metal ion binding"/>
    <property type="evidence" value="ECO:0007669"/>
    <property type="project" value="UniProtKB-KW"/>
</dbReference>
<evidence type="ECO:0000256" key="3">
    <source>
        <dbReference type="ARBA" id="ARBA00022801"/>
    </source>
</evidence>
<proteinExistence type="predicted"/>
<dbReference type="SUPFAM" id="SSF53187">
    <property type="entry name" value="Zn-dependent exopeptidases"/>
    <property type="match status" value="1"/>
</dbReference>
<name>A0A3D8MBI4_9ALTE</name>